<proteinExistence type="predicted"/>
<dbReference type="EMBL" id="CM037017">
    <property type="protein sequence ID" value="KAH7677667.1"/>
    <property type="molecule type" value="Genomic_DNA"/>
</dbReference>
<evidence type="ECO:0000313" key="2">
    <source>
        <dbReference type="Proteomes" id="UP000827976"/>
    </source>
</evidence>
<comment type="caution">
    <text evidence="1">The sequence shown here is derived from an EMBL/GenBank/DDBJ whole genome shotgun (WGS) entry which is preliminary data.</text>
</comment>
<dbReference type="Proteomes" id="UP000827976">
    <property type="component" value="Chromosome 7"/>
</dbReference>
<protein>
    <submittedName>
        <fullName evidence="1">Uncharacterized protein</fullName>
    </submittedName>
</protein>
<accession>A0ACB7VSV8</accession>
<sequence length="142" mass="16543">MELSLLLSITPKACLMMPIQWPRLDLKHSPMMSTQRPRLDIKPIINVKLDDYTRKRIRVIAQADPDPRREADSGEEEKRIEEKEEELESLEGEAMEGHDDGREPSDYDRRAHIFDESAKVFEALRHRSFHPVKDDEDSSSDT</sequence>
<evidence type="ECO:0000313" key="1">
    <source>
        <dbReference type="EMBL" id="KAH7677667.1"/>
    </source>
</evidence>
<name>A0ACB7VSV8_DIOAL</name>
<organism evidence="1 2">
    <name type="scientific">Dioscorea alata</name>
    <name type="common">Purple yam</name>
    <dbReference type="NCBI Taxonomy" id="55571"/>
    <lineage>
        <taxon>Eukaryota</taxon>
        <taxon>Viridiplantae</taxon>
        <taxon>Streptophyta</taxon>
        <taxon>Embryophyta</taxon>
        <taxon>Tracheophyta</taxon>
        <taxon>Spermatophyta</taxon>
        <taxon>Magnoliopsida</taxon>
        <taxon>Liliopsida</taxon>
        <taxon>Dioscoreales</taxon>
        <taxon>Dioscoreaceae</taxon>
        <taxon>Dioscorea</taxon>
    </lineage>
</organism>
<reference evidence="2" key="1">
    <citation type="journal article" date="2022" name="Nat. Commun.">
        <title>Chromosome evolution and the genetic basis of agronomically important traits in greater yam.</title>
        <authorList>
            <person name="Bredeson J.V."/>
            <person name="Lyons J.B."/>
            <person name="Oniyinde I.O."/>
            <person name="Okereke N.R."/>
            <person name="Kolade O."/>
            <person name="Nnabue I."/>
            <person name="Nwadili C.O."/>
            <person name="Hribova E."/>
            <person name="Parker M."/>
            <person name="Nwogha J."/>
            <person name="Shu S."/>
            <person name="Carlson J."/>
            <person name="Kariba R."/>
            <person name="Muthemba S."/>
            <person name="Knop K."/>
            <person name="Barton G.J."/>
            <person name="Sherwood A.V."/>
            <person name="Lopez-Montes A."/>
            <person name="Asiedu R."/>
            <person name="Jamnadass R."/>
            <person name="Muchugi A."/>
            <person name="Goodstein D."/>
            <person name="Egesi C.N."/>
            <person name="Featherston J."/>
            <person name="Asfaw A."/>
            <person name="Simpson G.G."/>
            <person name="Dolezel J."/>
            <person name="Hendre P.S."/>
            <person name="Van Deynze A."/>
            <person name="Kumar P.L."/>
            <person name="Obidiegwu J.E."/>
            <person name="Bhattacharjee R."/>
            <person name="Rokhsar D.S."/>
        </authorList>
    </citation>
    <scope>NUCLEOTIDE SEQUENCE [LARGE SCALE GENOMIC DNA]</scope>
    <source>
        <strain evidence="2">cv. TDa95/00328</strain>
    </source>
</reference>
<gene>
    <name evidence="1" type="ORF">IHE45_07G098800</name>
</gene>
<keyword evidence="2" id="KW-1185">Reference proteome</keyword>